<reference evidence="2 3" key="1">
    <citation type="submission" date="2023-06" db="EMBL/GenBank/DDBJ databases">
        <title>Rock-solubilizing bacteria, Microbacterium invictum, promotes re-establishment of vegetation in rocky wasteland by accelerating rock bio-weathering and reshaping soil bacterial community.</title>
        <authorList>
            <person name="Liu C."/>
        </authorList>
    </citation>
    <scope>NUCLEOTIDE SEQUENCE [LARGE SCALE GENOMIC DNA]</scope>
    <source>
        <strain evidence="2 3">X-18</strain>
    </source>
</reference>
<organism evidence="2 3">
    <name type="scientific">Microbacterium invictum</name>
    <dbReference type="NCBI Taxonomy" id="515415"/>
    <lineage>
        <taxon>Bacteria</taxon>
        <taxon>Bacillati</taxon>
        <taxon>Actinomycetota</taxon>
        <taxon>Actinomycetes</taxon>
        <taxon>Micrococcales</taxon>
        <taxon>Microbacteriaceae</taxon>
        <taxon>Microbacterium</taxon>
    </lineage>
</organism>
<feature type="chain" id="PRO_5047038776" evidence="1">
    <location>
        <begin position="27"/>
        <end position="437"/>
    </location>
</feature>
<dbReference type="EMBL" id="CP139779">
    <property type="protein sequence ID" value="WQB70695.1"/>
    <property type="molecule type" value="Genomic_DNA"/>
</dbReference>
<dbReference type="Proteomes" id="UP001324533">
    <property type="component" value="Chromosome"/>
</dbReference>
<dbReference type="Pfam" id="PF01547">
    <property type="entry name" value="SBP_bac_1"/>
    <property type="match status" value="1"/>
</dbReference>
<dbReference type="InterPro" id="IPR006059">
    <property type="entry name" value="SBP"/>
</dbReference>
<evidence type="ECO:0000313" key="3">
    <source>
        <dbReference type="Proteomes" id="UP001324533"/>
    </source>
</evidence>
<dbReference type="RefSeq" id="WP_322410832.1">
    <property type="nucleotide sequence ID" value="NZ_CP139779.1"/>
</dbReference>
<dbReference type="InterPro" id="IPR050490">
    <property type="entry name" value="Bact_solute-bd_prot1"/>
</dbReference>
<keyword evidence="1" id="KW-0732">Signal</keyword>
<dbReference type="CDD" id="cd14748">
    <property type="entry name" value="PBP2_UgpB"/>
    <property type="match status" value="1"/>
</dbReference>
<name>A0ABZ0VEW2_9MICO</name>
<feature type="signal peptide" evidence="1">
    <location>
        <begin position="1"/>
        <end position="26"/>
    </location>
</feature>
<dbReference type="PANTHER" id="PTHR43649:SF12">
    <property type="entry name" value="DIACETYLCHITOBIOSE BINDING PROTEIN DASA"/>
    <property type="match status" value="1"/>
</dbReference>
<evidence type="ECO:0000256" key="1">
    <source>
        <dbReference type="SAM" id="SignalP"/>
    </source>
</evidence>
<dbReference type="Gene3D" id="3.40.190.10">
    <property type="entry name" value="Periplasmic binding protein-like II"/>
    <property type="match status" value="2"/>
</dbReference>
<gene>
    <name evidence="2" type="ORF">T9R20_01690</name>
</gene>
<dbReference type="SUPFAM" id="SSF53850">
    <property type="entry name" value="Periplasmic binding protein-like II"/>
    <property type="match status" value="1"/>
</dbReference>
<keyword evidence="3" id="KW-1185">Reference proteome</keyword>
<dbReference type="PANTHER" id="PTHR43649">
    <property type="entry name" value="ARABINOSE-BINDING PROTEIN-RELATED"/>
    <property type="match status" value="1"/>
</dbReference>
<evidence type="ECO:0000313" key="2">
    <source>
        <dbReference type="EMBL" id="WQB70695.1"/>
    </source>
</evidence>
<proteinExistence type="predicted"/>
<dbReference type="PROSITE" id="PS51257">
    <property type="entry name" value="PROKAR_LIPOPROTEIN"/>
    <property type="match status" value="1"/>
</dbReference>
<protein>
    <submittedName>
        <fullName evidence="2">ABC transporter substrate-binding protein</fullName>
    </submittedName>
</protein>
<sequence>MKKQLIRVVALTGLAGLVLSGCSSQTADGGAGSSSDISGELTMLTPLFASDSAKEAFDESLAGFREQYPEVTLTVDYTDYGKLGEKITSGLAGGLLPDIVQIGVGWIPPLASKGVLAPLNELGFTPEALEADFPEAAVQASQWDGNVYAVPFVTQGLIGVYNKAAFEAAGLDPEAPPSTWDELRDAAVMTTERDGGGSLTQAGFTAVTDNLRQNFTGFLAAQGGSQFNDDGTKATFNSAEGVDALEFLDSLVNDDKVVDVGFESGAPQHPIVSGKAAMALYGAYLPCDDPEIITPEICEQLGYFAIPGETTSDPGSVVLGGTLSSITTGAKNPEAAAALVKYMTENPEVAFSTTASTYTFPSTMSSWTDPRVADNAASAAFIALIDDAAFEGGPTTWLDTRNDFGPALESVIVGGADAQSALDDLAAKADAAIAAAE</sequence>
<accession>A0ABZ0VEW2</accession>